<organism evidence="1 2">
    <name type="scientific">Lacticaseibacillus rhamnosus LRHMDP3</name>
    <dbReference type="NCBI Taxonomy" id="1203259"/>
    <lineage>
        <taxon>Bacteria</taxon>
        <taxon>Bacillati</taxon>
        <taxon>Bacillota</taxon>
        <taxon>Bacilli</taxon>
        <taxon>Lactobacillales</taxon>
        <taxon>Lactobacillaceae</taxon>
        <taxon>Lacticaseibacillus</taxon>
    </lineage>
</organism>
<proteinExistence type="predicted"/>
<name>A0AB33XTK7_LACRH</name>
<dbReference type="AlphaFoldDB" id="A0AB33XTK7"/>
<comment type="caution">
    <text evidence="1">The sequence shown here is derived from an EMBL/GenBank/DDBJ whole genome shotgun (WGS) entry which is preliminary data.</text>
</comment>
<evidence type="ECO:0000313" key="1">
    <source>
        <dbReference type="EMBL" id="EKS50136.1"/>
    </source>
</evidence>
<reference evidence="1 2" key="1">
    <citation type="journal article" date="2013" name="Genome Announc.">
        <title>Draft Genome Sequence of Staphylococcus simulans UMC-CNS-990, Isolated from a Case of Chronic Bovine Mastitis.</title>
        <authorList>
            <person name="Calcutt M.J."/>
            <person name="Foecking M.F."/>
            <person name="Hsieh H.Y."/>
            <person name="Perry J."/>
            <person name="Stewart G.C."/>
            <person name="Middleton J.R."/>
        </authorList>
    </citation>
    <scope>NUCLEOTIDE SEQUENCE [LARGE SCALE GENOMIC DNA]</scope>
    <source>
        <strain evidence="1 2">LRHMDP3</strain>
    </source>
</reference>
<dbReference type="EMBL" id="AMQX01000010">
    <property type="protein sequence ID" value="EKS50136.1"/>
    <property type="molecule type" value="Genomic_DNA"/>
</dbReference>
<evidence type="ECO:0000313" key="2">
    <source>
        <dbReference type="Proteomes" id="UP000009352"/>
    </source>
</evidence>
<gene>
    <name evidence="1" type="ORF">LRHMDP3_1960</name>
</gene>
<sequence>MKKCVIHLASSKRMKSKEKPVMTNNWSHRLFFWNQLFWMG</sequence>
<protein>
    <submittedName>
        <fullName evidence="1">Uncharacterized protein</fullName>
    </submittedName>
</protein>
<dbReference type="Proteomes" id="UP000009352">
    <property type="component" value="Unassembled WGS sequence"/>
</dbReference>
<accession>A0AB33XTK7</accession>